<dbReference type="PANTHER" id="PTHR45228:SF8">
    <property type="entry name" value="TWO-COMPONENT RESPONSE REGULATOR-RELATED"/>
    <property type="match status" value="1"/>
</dbReference>
<protein>
    <submittedName>
        <fullName evidence="5">Response regulator c-di-GMP phosphodiesterase, RpfG family, contains REC and HD-GYP domains</fullName>
    </submittedName>
</protein>
<name>A0ABY1GBB8_9GAMM</name>
<evidence type="ECO:0000259" key="4">
    <source>
        <dbReference type="PROSITE" id="PS51832"/>
    </source>
</evidence>
<proteinExistence type="predicted"/>
<dbReference type="InterPro" id="IPR001789">
    <property type="entry name" value="Sig_transdc_resp-reg_receiver"/>
</dbReference>
<evidence type="ECO:0000259" key="3">
    <source>
        <dbReference type="PROSITE" id="PS50110"/>
    </source>
</evidence>
<comment type="caution">
    <text evidence="5">The sequence shown here is derived from an EMBL/GenBank/DDBJ whole genome shotgun (WGS) entry which is preliminary data.</text>
</comment>
<dbReference type="InterPro" id="IPR011006">
    <property type="entry name" value="CheY-like_superfamily"/>
</dbReference>
<keyword evidence="6" id="KW-1185">Reference proteome</keyword>
<feature type="coiled-coil region" evidence="2">
    <location>
        <begin position="140"/>
        <end position="196"/>
    </location>
</feature>
<dbReference type="Proteomes" id="UP000183805">
    <property type="component" value="Unassembled WGS sequence"/>
</dbReference>
<dbReference type="PROSITE" id="PS50110">
    <property type="entry name" value="RESPONSE_REGULATORY"/>
    <property type="match status" value="1"/>
</dbReference>
<evidence type="ECO:0000256" key="2">
    <source>
        <dbReference type="SAM" id="Coils"/>
    </source>
</evidence>
<evidence type="ECO:0000256" key="1">
    <source>
        <dbReference type="PROSITE-ProRule" id="PRU00169"/>
    </source>
</evidence>
<dbReference type="Pfam" id="PF13487">
    <property type="entry name" value="HD_5"/>
    <property type="match status" value="1"/>
</dbReference>
<dbReference type="PANTHER" id="PTHR45228">
    <property type="entry name" value="CYCLIC DI-GMP PHOSPHODIESTERASE TM_0186-RELATED"/>
    <property type="match status" value="1"/>
</dbReference>
<feature type="domain" description="HD-GYP" evidence="4">
    <location>
        <begin position="193"/>
        <end position="389"/>
    </location>
</feature>
<feature type="domain" description="Response regulatory" evidence="3">
    <location>
        <begin position="23"/>
        <end position="138"/>
    </location>
</feature>
<dbReference type="Pfam" id="PF00072">
    <property type="entry name" value="Response_reg"/>
    <property type="match status" value="1"/>
</dbReference>
<dbReference type="Gene3D" id="1.10.3210.10">
    <property type="entry name" value="Hypothetical protein af1432"/>
    <property type="match status" value="1"/>
</dbReference>
<dbReference type="EMBL" id="FPAZ01000002">
    <property type="protein sequence ID" value="SFT39606.1"/>
    <property type="molecule type" value="Genomic_DNA"/>
</dbReference>
<dbReference type="SUPFAM" id="SSF52172">
    <property type="entry name" value="CheY-like"/>
    <property type="match status" value="1"/>
</dbReference>
<keyword evidence="1" id="KW-0597">Phosphoprotein</keyword>
<evidence type="ECO:0000313" key="6">
    <source>
        <dbReference type="Proteomes" id="UP000183805"/>
    </source>
</evidence>
<reference evidence="5 6" key="1">
    <citation type="submission" date="2016-10" db="EMBL/GenBank/DDBJ databases">
        <authorList>
            <person name="Varghese N."/>
            <person name="Submissions S."/>
        </authorList>
    </citation>
    <scope>NUCLEOTIDE SEQUENCE [LARGE SCALE GENOMIC DNA]</scope>
    <source>
        <strain evidence="5 6">CGMCC 1.8499</strain>
    </source>
</reference>
<keyword evidence="2" id="KW-0175">Coiled coil</keyword>
<feature type="modified residue" description="4-aspartylphosphate" evidence="1">
    <location>
        <position position="72"/>
    </location>
</feature>
<dbReference type="CDD" id="cd17569">
    <property type="entry name" value="REC_HupR-like"/>
    <property type="match status" value="1"/>
</dbReference>
<gene>
    <name evidence="5" type="ORF">SAMN04487854_102141</name>
</gene>
<dbReference type="InterPro" id="IPR037522">
    <property type="entry name" value="HD_GYP_dom"/>
</dbReference>
<sequence length="447" mass="50463">MLLIKDDSKQCGMAKQLNKEHIQVLCIDDDEIVLRTLVRLLTANNLSVKTSLSPIEALKLLDSFTFDVIICDMRMPGMDGADFFAQAINIAPDTQRILLTGYSDIDNTIAAVNKGKIHAYIQKPWQNELLLRNIHDGIEKTSLKRKNKQLEQKIKAQNSQLKELNNNLEQMVEKRTQQIRKVLKQLEEANEREKHEHRTTFEILYNFINANPYLDGIQAQNIANTCKQIAQALGLDKKHIEMAEMAGYLAQIGLLAMEPALYKKPTRELNENQKKLFYTHPSTAQLMLMPATHLHDVSEAIYYQFEQYNGNGIPKGLKGADIPITAMILAISRDFWQAVAQVSSLGNSKFENALGQLQLYSGTYYHPKLLEILSGLKISCASNQVVGSMKIINANELKNGMVLGHALRNYDGILLLPKGHVFGPKSISKLQQLEAKKPNPFRIMIKN</sequence>
<dbReference type="InterPro" id="IPR052020">
    <property type="entry name" value="Cyclic_di-GMP/3'3'-cGAMP_PDE"/>
</dbReference>
<dbReference type="SMART" id="SM00448">
    <property type="entry name" value="REC"/>
    <property type="match status" value="1"/>
</dbReference>
<accession>A0ABY1GBB8</accession>
<organism evidence="5 6">
    <name type="scientific">Pseudoalteromonas lipolytica</name>
    <dbReference type="NCBI Taxonomy" id="570156"/>
    <lineage>
        <taxon>Bacteria</taxon>
        <taxon>Pseudomonadati</taxon>
        <taxon>Pseudomonadota</taxon>
        <taxon>Gammaproteobacteria</taxon>
        <taxon>Alteromonadales</taxon>
        <taxon>Pseudoalteromonadaceae</taxon>
        <taxon>Pseudoalteromonas</taxon>
    </lineage>
</organism>
<evidence type="ECO:0000313" key="5">
    <source>
        <dbReference type="EMBL" id="SFT39606.1"/>
    </source>
</evidence>
<dbReference type="Gene3D" id="3.40.50.2300">
    <property type="match status" value="1"/>
</dbReference>
<dbReference type="PROSITE" id="PS51832">
    <property type="entry name" value="HD_GYP"/>
    <property type="match status" value="1"/>
</dbReference>